<accession>A0ABR3ERH6</accession>
<feature type="region of interest" description="Disordered" evidence="1">
    <location>
        <begin position="108"/>
        <end position="214"/>
    </location>
</feature>
<feature type="compositionally biased region" description="Pro residues" evidence="1">
    <location>
        <begin position="354"/>
        <end position="363"/>
    </location>
</feature>
<organism evidence="2 3">
    <name type="scientific">Marasmius crinis-equi</name>
    <dbReference type="NCBI Taxonomy" id="585013"/>
    <lineage>
        <taxon>Eukaryota</taxon>
        <taxon>Fungi</taxon>
        <taxon>Dikarya</taxon>
        <taxon>Basidiomycota</taxon>
        <taxon>Agaricomycotina</taxon>
        <taxon>Agaricomycetes</taxon>
        <taxon>Agaricomycetidae</taxon>
        <taxon>Agaricales</taxon>
        <taxon>Marasmiineae</taxon>
        <taxon>Marasmiaceae</taxon>
        <taxon>Marasmius</taxon>
    </lineage>
</organism>
<feature type="compositionally biased region" description="Polar residues" evidence="1">
    <location>
        <begin position="338"/>
        <end position="350"/>
    </location>
</feature>
<evidence type="ECO:0000313" key="3">
    <source>
        <dbReference type="Proteomes" id="UP001465976"/>
    </source>
</evidence>
<evidence type="ECO:0000313" key="2">
    <source>
        <dbReference type="EMBL" id="KAL0565451.1"/>
    </source>
</evidence>
<feature type="compositionally biased region" description="Low complexity" evidence="1">
    <location>
        <begin position="285"/>
        <end position="295"/>
    </location>
</feature>
<reference evidence="2 3" key="1">
    <citation type="submission" date="2024-02" db="EMBL/GenBank/DDBJ databases">
        <title>A draft genome for the cacao thread blight pathogen Marasmius crinis-equi.</title>
        <authorList>
            <person name="Cohen S.P."/>
            <person name="Baruah I.K."/>
            <person name="Amoako-Attah I."/>
            <person name="Bukari Y."/>
            <person name="Meinhardt L.W."/>
            <person name="Bailey B.A."/>
        </authorList>
    </citation>
    <scope>NUCLEOTIDE SEQUENCE [LARGE SCALE GENOMIC DNA]</scope>
    <source>
        <strain evidence="2 3">GH-76</strain>
    </source>
</reference>
<feature type="compositionally biased region" description="Basic and acidic residues" evidence="1">
    <location>
        <begin position="369"/>
        <end position="381"/>
    </location>
</feature>
<feature type="region of interest" description="Disordered" evidence="1">
    <location>
        <begin position="255"/>
        <end position="295"/>
    </location>
</feature>
<evidence type="ECO:0000256" key="1">
    <source>
        <dbReference type="SAM" id="MobiDB-lite"/>
    </source>
</evidence>
<feature type="compositionally biased region" description="Polar residues" evidence="1">
    <location>
        <begin position="175"/>
        <end position="194"/>
    </location>
</feature>
<name>A0ABR3ERH6_9AGAR</name>
<proteinExistence type="predicted"/>
<gene>
    <name evidence="2" type="ORF">V5O48_016573</name>
</gene>
<protein>
    <submittedName>
        <fullName evidence="2">Uncharacterized protein</fullName>
    </submittedName>
</protein>
<dbReference type="Proteomes" id="UP001465976">
    <property type="component" value="Unassembled WGS sequence"/>
</dbReference>
<dbReference type="EMBL" id="JBAHYK010002258">
    <property type="protein sequence ID" value="KAL0565451.1"/>
    <property type="molecule type" value="Genomic_DNA"/>
</dbReference>
<comment type="caution">
    <text evidence="2">The sequence shown here is derived from an EMBL/GenBank/DDBJ whole genome shotgun (WGS) entry which is preliminary data.</text>
</comment>
<feature type="region of interest" description="Disordered" evidence="1">
    <location>
        <begin position="334"/>
        <end position="416"/>
    </location>
</feature>
<sequence>MDSSFLSGFSDSSTKPLLEYSGNGSLIHTGSLAESRSGPELDIISSFKSDGFSDFELDLGCLSNPPSPLAGITPLASSEHVGALELAPDPILMPKRSPSMKSLSFFSSLPGKRDPTPSPKMPPLDFLKNSGPSEPRGGWPLIRYVGRGTPVDSTRRIEWGNGSTDDAPNEHGVLFSSSGGRANSLDSAARPTSQDWHHVGSSHSHTLSGPPRALSPLLQLSLDTSPLEPLPETSKLQIKGIESDADDWSSVIDTVMKSGEPSGSGSGDAGAVKVTPPAVPEKAGDSTAGATSQSASAPNEFAMFGLDTAVDLGLGLGKGMNFFNLGLAPGTSDIGHQRASTTGRDSPSVYSTAPPTPEGPSPPASVAGNDDKKEERNEKSQVQRVNRTGDDIDDEEGDGSSAALDSPTTTSGKYDDHHHRVAQWWKRLFLHLRKIQLVIKAAQRHKN</sequence>
<keyword evidence="3" id="KW-1185">Reference proteome</keyword>